<feature type="region of interest" description="Disordered" evidence="1">
    <location>
        <begin position="1"/>
        <end position="98"/>
    </location>
</feature>
<evidence type="ECO:0000256" key="1">
    <source>
        <dbReference type="SAM" id="MobiDB-lite"/>
    </source>
</evidence>
<organism evidence="4">
    <name type="scientific">Gongylonema pulchrum</name>
    <dbReference type="NCBI Taxonomy" id="637853"/>
    <lineage>
        <taxon>Eukaryota</taxon>
        <taxon>Metazoa</taxon>
        <taxon>Ecdysozoa</taxon>
        <taxon>Nematoda</taxon>
        <taxon>Chromadorea</taxon>
        <taxon>Rhabditida</taxon>
        <taxon>Spirurina</taxon>
        <taxon>Spiruromorpha</taxon>
        <taxon>Spiruroidea</taxon>
        <taxon>Gongylonematidae</taxon>
        <taxon>Gongylonema</taxon>
    </lineage>
</organism>
<gene>
    <name evidence="2" type="ORF">GPUH_LOCUS21174</name>
</gene>
<dbReference type="InterPro" id="IPR011989">
    <property type="entry name" value="ARM-like"/>
</dbReference>
<evidence type="ECO:0000313" key="4">
    <source>
        <dbReference type="WBParaSite" id="GPUH_0002120001-mRNA-1"/>
    </source>
</evidence>
<keyword evidence="3" id="KW-1185">Reference proteome</keyword>
<sequence>MGSNYVRAAIDAPTTSGVDTSTAVAAAAAGAATAPETTGPVPMETDEVKTTPAETAKVPTPLKSESTETAVAAVPGDSEEQKSEEKKTGADTEGAQESVSFEKDKVVCERLRSILCGEQTIKHHMQFLIKNNHTDMLILKQTKESVRTASTHNATGHEANALKLLDPYLPKGEADQFGFKEGGSLYAYGKPFS</sequence>
<dbReference type="WBParaSite" id="GPUH_0002120001-mRNA-1">
    <property type="protein sequence ID" value="GPUH_0002120001-mRNA-1"/>
    <property type="gene ID" value="GPUH_0002120001"/>
</dbReference>
<evidence type="ECO:0000313" key="3">
    <source>
        <dbReference type="Proteomes" id="UP000271098"/>
    </source>
</evidence>
<protein>
    <submittedName>
        <fullName evidence="2 4">Uncharacterized protein</fullName>
    </submittedName>
</protein>
<dbReference type="Proteomes" id="UP000271098">
    <property type="component" value="Unassembled WGS sequence"/>
</dbReference>
<accession>A0A183EJN4</accession>
<name>A0A183EJN4_9BILA</name>
<feature type="compositionally biased region" description="Basic and acidic residues" evidence="1">
    <location>
        <begin position="79"/>
        <end position="90"/>
    </location>
</feature>
<reference evidence="4" key="1">
    <citation type="submission" date="2016-06" db="UniProtKB">
        <authorList>
            <consortium name="WormBaseParasite"/>
        </authorList>
    </citation>
    <scope>IDENTIFICATION</scope>
</reference>
<dbReference type="OrthoDB" id="261572at2759"/>
<dbReference type="AlphaFoldDB" id="A0A183EJN4"/>
<dbReference type="EMBL" id="UYRT01091984">
    <property type="protein sequence ID" value="VDN37665.1"/>
    <property type="molecule type" value="Genomic_DNA"/>
</dbReference>
<evidence type="ECO:0000313" key="2">
    <source>
        <dbReference type="EMBL" id="VDN37665.1"/>
    </source>
</evidence>
<dbReference type="Gene3D" id="1.25.10.10">
    <property type="entry name" value="Leucine-rich Repeat Variant"/>
    <property type="match status" value="1"/>
</dbReference>
<proteinExistence type="predicted"/>
<feature type="compositionally biased region" description="Low complexity" evidence="1">
    <location>
        <begin position="14"/>
        <end position="42"/>
    </location>
</feature>
<reference evidence="2 3" key="2">
    <citation type="submission" date="2018-11" db="EMBL/GenBank/DDBJ databases">
        <authorList>
            <consortium name="Pathogen Informatics"/>
        </authorList>
    </citation>
    <scope>NUCLEOTIDE SEQUENCE [LARGE SCALE GENOMIC DNA]</scope>
</reference>